<evidence type="ECO:0000256" key="4">
    <source>
        <dbReference type="ARBA" id="ARBA00023098"/>
    </source>
</evidence>
<dbReference type="GO" id="GO:0008654">
    <property type="term" value="P:phospholipid biosynthetic process"/>
    <property type="evidence" value="ECO:0007669"/>
    <property type="project" value="UniProtKB-KW"/>
</dbReference>
<dbReference type="Pfam" id="PF02666">
    <property type="entry name" value="PS_Dcarbxylase"/>
    <property type="match status" value="1"/>
</dbReference>
<evidence type="ECO:0000256" key="1">
    <source>
        <dbReference type="ARBA" id="ARBA00022475"/>
    </source>
</evidence>
<keyword evidence="6" id="KW-0865">Zymogen</keyword>
<keyword evidence="11" id="KW-0812">Transmembrane</keyword>
<gene>
    <name evidence="12" type="ORF">METZ01_LOCUS15188</name>
</gene>
<keyword evidence="9" id="KW-1208">Phospholipid metabolism</keyword>
<proteinExistence type="predicted"/>
<keyword evidence="11" id="KW-1133">Transmembrane helix</keyword>
<evidence type="ECO:0000256" key="10">
    <source>
        <dbReference type="ARBA" id="ARBA00023317"/>
    </source>
</evidence>
<dbReference type="InterPro" id="IPR033175">
    <property type="entry name" value="PSD-A"/>
</dbReference>
<keyword evidence="7" id="KW-0594">Phospholipid biosynthesis</keyword>
<feature type="transmembrane region" description="Helical" evidence="11">
    <location>
        <begin position="31"/>
        <end position="49"/>
    </location>
</feature>
<keyword evidence="2" id="KW-0444">Lipid biosynthesis</keyword>
<dbReference type="AlphaFoldDB" id="A0A381P6X4"/>
<evidence type="ECO:0000256" key="3">
    <source>
        <dbReference type="ARBA" id="ARBA00022793"/>
    </source>
</evidence>
<dbReference type="PANTHER" id="PTHR35809:SF1">
    <property type="entry name" value="ARCHAETIDYLSERINE DECARBOXYLASE PROENZYME-RELATED"/>
    <property type="match status" value="1"/>
</dbReference>
<evidence type="ECO:0000256" key="11">
    <source>
        <dbReference type="SAM" id="Phobius"/>
    </source>
</evidence>
<evidence type="ECO:0008006" key="13">
    <source>
        <dbReference type="Google" id="ProtNLM"/>
    </source>
</evidence>
<accession>A0A381P6X4</accession>
<reference evidence="12" key="1">
    <citation type="submission" date="2018-05" db="EMBL/GenBank/DDBJ databases">
        <authorList>
            <person name="Lanie J.A."/>
            <person name="Ng W.-L."/>
            <person name="Kazmierczak K.M."/>
            <person name="Andrzejewski T.M."/>
            <person name="Davidsen T.M."/>
            <person name="Wayne K.J."/>
            <person name="Tettelin H."/>
            <person name="Glass J.I."/>
            <person name="Rusch D."/>
            <person name="Podicherti R."/>
            <person name="Tsui H.-C.T."/>
            <person name="Winkler M.E."/>
        </authorList>
    </citation>
    <scope>NUCLEOTIDE SEQUENCE</scope>
</reference>
<organism evidence="12">
    <name type="scientific">marine metagenome</name>
    <dbReference type="NCBI Taxonomy" id="408172"/>
    <lineage>
        <taxon>unclassified sequences</taxon>
        <taxon>metagenomes</taxon>
        <taxon>ecological metagenomes</taxon>
    </lineage>
</organism>
<evidence type="ECO:0000256" key="6">
    <source>
        <dbReference type="ARBA" id="ARBA00023145"/>
    </source>
</evidence>
<keyword evidence="4" id="KW-0443">Lipid metabolism</keyword>
<dbReference type="GO" id="GO:0004609">
    <property type="term" value="F:phosphatidylserine decarboxylase activity"/>
    <property type="evidence" value="ECO:0007669"/>
    <property type="project" value="InterPro"/>
</dbReference>
<sequence length="209" mass="24650">MNILNNYCFIYDFKKVFFINFFIFISYKTSFYKITIFLSILMIFIYFFYRIPVNNPQINKQFIYAPSYGIIKNIEKTNGFLHIAIFIRLHDPHIQYIPYSGFLSNILYKPGEFNPAYMIKKGKYNEKMIYYINTYRGNIIVSQISGVLARSIIPFVKEKTTVKQNEELGLIKFGSRCDIFIPLSNSLKILVKPGDYVQGSYTKLIKFLN</sequence>
<evidence type="ECO:0000256" key="9">
    <source>
        <dbReference type="ARBA" id="ARBA00023264"/>
    </source>
</evidence>
<evidence type="ECO:0000256" key="5">
    <source>
        <dbReference type="ARBA" id="ARBA00023136"/>
    </source>
</evidence>
<evidence type="ECO:0000256" key="2">
    <source>
        <dbReference type="ARBA" id="ARBA00022516"/>
    </source>
</evidence>
<evidence type="ECO:0000256" key="8">
    <source>
        <dbReference type="ARBA" id="ARBA00023239"/>
    </source>
</evidence>
<keyword evidence="1" id="KW-1003">Cell membrane</keyword>
<keyword evidence="3" id="KW-0210">Decarboxylase</keyword>
<evidence type="ECO:0000313" key="12">
    <source>
        <dbReference type="EMBL" id="SUZ62334.1"/>
    </source>
</evidence>
<keyword evidence="5 11" id="KW-0472">Membrane</keyword>
<feature type="transmembrane region" description="Helical" evidence="11">
    <location>
        <begin position="7"/>
        <end position="25"/>
    </location>
</feature>
<dbReference type="InterPro" id="IPR003817">
    <property type="entry name" value="PS_Dcarbxylase"/>
</dbReference>
<dbReference type="PANTHER" id="PTHR35809">
    <property type="entry name" value="ARCHAETIDYLSERINE DECARBOXYLASE PROENZYME-RELATED"/>
    <property type="match status" value="1"/>
</dbReference>
<protein>
    <recommendedName>
        <fullName evidence="13">Phosphatidylserine decarboxylase</fullName>
    </recommendedName>
</protein>
<evidence type="ECO:0000256" key="7">
    <source>
        <dbReference type="ARBA" id="ARBA00023209"/>
    </source>
</evidence>
<dbReference type="EMBL" id="UINC01000864">
    <property type="protein sequence ID" value="SUZ62334.1"/>
    <property type="molecule type" value="Genomic_DNA"/>
</dbReference>
<name>A0A381P6X4_9ZZZZ</name>
<keyword evidence="10" id="KW-0670">Pyruvate</keyword>
<keyword evidence="8" id="KW-0456">Lyase</keyword>